<evidence type="ECO:0000313" key="1">
    <source>
        <dbReference type="EMBL" id="AVJ48935.1"/>
    </source>
</evidence>
<accession>A0A2P1CD88</accession>
<keyword evidence="2" id="KW-1185">Reference proteome</keyword>
<sequence length="55" mass="6612">MNNKYELWGNNKDLGWCVYRRGNDLENLRKQAKVIKANEDIELKIFAVERFEQPL</sequence>
<dbReference type="KEGG" id="vg:55607655"/>
<organism evidence="1 2">
    <name type="scientific">Klebsiella phage KP8</name>
    <dbReference type="NCBI Taxonomy" id="2099850"/>
    <lineage>
        <taxon>Viruses</taxon>
        <taxon>Duplodnaviria</taxon>
        <taxon>Heunggongvirae</taxon>
        <taxon>Uroviricota</taxon>
        <taxon>Caudoviricetes</taxon>
        <taxon>Schitoviridae</taxon>
        <taxon>Enquatrovirinae</taxon>
        <taxon>Kaypoctavirus</taxon>
        <taxon>Kaypoctavirus KP8</taxon>
    </lineage>
</organism>
<reference evidence="2" key="1">
    <citation type="submission" date="2018-02" db="EMBL/GenBank/DDBJ databases">
        <title>Complete genome of Klebsiella pneumoniae Podoviridae bacteriophage KP8.</title>
        <authorList>
            <person name="Bokovaya O."/>
            <person name="Tikunov A."/>
            <person name="Morozova V."/>
        </authorList>
    </citation>
    <scope>NUCLEOTIDE SEQUENCE [LARGE SCALE GENOMIC DNA]</scope>
</reference>
<protein>
    <submittedName>
        <fullName evidence="1">Uncharacterized protein</fullName>
    </submittedName>
</protein>
<name>A0A2P1CD88_9CAUD</name>
<dbReference type="GeneID" id="55607655"/>
<dbReference type="RefSeq" id="YP_009837465.1">
    <property type="nucleotide sequence ID" value="NC_048700.1"/>
</dbReference>
<proteinExistence type="predicted"/>
<dbReference type="EMBL" id="MG922974">
    <property type="protein sequence ID" value="AVJ48935.1"/>
    <property type="molecule type" value="Genomic_DNA"/>
</dbReference>
<evidence type="ECO:0000313" key="2">
    <source>
        <dbReference type="Proteomes" id="UP000241488"/>
    </source>
</evidence>
<dbReference type="Proteomes" id="UP000241488">
    <property type="component" value="Segment"/>
</dbReference>